<dbReference type="Proteomes" id="UP001309876">
    <property type="component" value="Unassembled WGS sequence"/>
</dbReference>
<reference evidence="4 5" key="1">
    <citation type="submission" date="2023-08" db="EMBL/GenBank/DDBJ databases">
        <title>Black Yeasts Isolated from many extreme environments.</title>
        <authorList>
            <person name="Coleine C."/>
            <person name="Stajich J.E."/>
            <person name="Selbmann L."/>
        </authorList>
    </citation>
    <scope>NUCLEOTIDE SEQUENCE [LARGE SCALE GENOMIC DNA]</scope>
    <source>
        <strain evidence="4 5">CCFEE 5910</strain>
    </source>
</reference>
<dbReference type="InterPro" id="IPR036291">
    <property type="entry name" value="NAD(P)-bd_dom_sf"/>
</dbReference>
<evidence type="ECO:0008006" key="6">
    <source>
        <dbReference type="Google" id="ProtNLM"/>
    </source>
</evidence>
<feature type="compositionally biased region" description="Polar residues" evidence="3">
    <location>
        <begin position="8"/>
        <end position="26"/>
    </location>
</feature>
<feature type="region of interest" description="Disordered" evidence="3">
    <location>
        <begin position="1"/>
        <end position="26"/>
    </location>
</feature>
<dbReference type="PANTHER" id="PTHR42901">
    <property type="entry name" value="ALCOHOL DEHYDROGENASE"/>
    <property type="match status" value="1"/>
</dbReference>
<keyword evidence="2" id="KW-0560">Oxidoreductase</keyword>
<dbReference type="GO" id="GO:0016491">
    <property type="term" value="F:oxidoreductase activity"/>
    <property type="evidence" value="ECO:0007669"/>
    <property type="project" value="UniProtKB-KW"/>
</dbReference>
<sequence>MVAPFPMPTQTYHTKSYSSISPDQPALSQQGKNIVVTGGGTGIGEGIALSLARAKVSNLALLGRRVGPLEQVKKTITASYPETSVYVYSADISDLDAMVNAFNSFAKAVQGPVHTVMANAGWHPGVSTAPDDNNDSLMASLEINAGGTANTVRAYLPHIPAEPIDASGYRGRIVHTSSGVTHVFVPDSVNYGIGKLAGAGYLQYVALNHPELQIINFHPGILATDMSAVGSGLEATDEISLPADWAVWAGSPESAFLGSGRLVWAHWDVNELKERFERMRAGKEKDGDVVFGALPVHQQFTIGLVDWIKAE</sequence>
<dbReference type="SUPFAM" id="SSF51735">
    <property type="entry name" value="NAD(P)-binding Rossmann-fold domains"/>
    <property type="match status" value="1"/>
</dbReference>
<comment type="similarity">
    <text evidence="1">Belongs to the short-chain dehydrogenases/reductases (SDR) family.</text>
</comment>
<accession>A0AAN7YCW4</accession>
<dbReference type="InterPro" id="IPR002347">
    <property type="entry name" value="SDR_fam"/>
</dbReference>
<protein>
    <recommendedName>
        <fullName evidence="6">NAD(P)-binding protein</fullName>
    </recommendedName>
</protein>
<evidence type="ECO:0000256" key="3">
    <source>
        <dbReference type="SAM" id="MobiDB-lite"/>
    </source>
</evidence>
<gene>
    <name evidence="4" type="ORF">LTR05_008270</name>
</gene>
<comment type="caution">
    <text evidence="4">The sequence shown here is derived from an EMBL/GenBank/DDBJ whole genome shotgun (WGS) entry which is preliminary data.</text>
</comment>
<dbReference type="PANTHER" id="PTHR42901:SF1">
    <property type="entry name" value="ALCOHOL DEHYDROGENASE"/>
    <property type="match status" value="1"/>
</dbReference>
<dbReference type="PRINTS" id="PR00081">
    <property type="entry name" value="GDHRDH"/>
</dbReference>
<evidence type="ECO:0000313" key="4">
    <source>
        <dbReference type="EMBL" id="KAK5080953.1"/>
    </source>
</evidence>
<evidence type="ECO:0000313" key="5">
    <source>
        <dbReference type="Proteomes" id="UP001309876"/>
    </source>
</evidence>
<proteinExistence type="inferred from homology"/>
<evidence type="ECO:0000256" key="2">
    <source>
        <dbReference type="ARBA" id="ARBA00023002"/>
    </source>
</evidence>
<name>A0AAN7YCW4_9EURO</name>
<dbReference type="AlphaFoldDB" id="A0AAN7YCW4"/>
<dbReference type="Pfam" id="PF00106">
    <property type="entry name" value="adh_short"/>
    <property type="match status" value="1"/>
</dbReference>
<organism evidence="4 5">
    <name type="scientific">Lithohypha guttulata</name>
    <dbReference type="NCBI Taxonomy" id="1690604"/>
    <lineage>
        <taxon>Eukaryota</taxon>
        <taxon>Fungi</taxon>
        <taxon>Dikarya</taxon>
        <taxon>Ascomycota</taxon>
        <taxon>Pezizomycotina</taxon>
        <taxon>Eurotiomycetes</taxon>
        <taxon>Chaetothyriomycetidae</taxon>
        <taxon>Chaetothyriales</taxon>
        <taxon>Trichomeriaceae</taxon>
        <taxon>Lithohypha</taxon>
    </lineage>
</organism>
<dbReference type="Gene3D" id="3.40.50.720">
    <property type="entry name" value="NAD(P)-binding Rossmann-like Domain"/>
    <property type="match status" value="1"/>
</dbReference>
<keyword evidence="5" id="KW-1185">Reference proteome</keyword>
<dbReference type="EMBL" id="JAVRRJ010000011">
    <property type="protein sequence ID" value="KAK5080953.1"/>
    <property type="molecule type" value="Genomic_DNA"/>
</dbReference>
<evidence type="ECO:0000256" key="1">
    <source>
        <dbReference type="ARBA" id="ARBA00006484"/>
    </source>
</evidence>